<evidence type="ECO:0000313" key="2">
    <source>
        <dbReference type="EMBL" id="QOU21689.1"/>
    </source>
</evidence>
<sequence>MAEKVPVPDLRFEQSFLARLRAAANRKAQKQQKKPRSFQKSVSETTNKAEIPPQGAKITLSTIITTVTKDQVILPLVQGFLFALMRITVFPWLRWVFGLDRSVGGSISGHRA</sequence>
<dbReference type="GeneID" id="64573340"/>
<reference evidence="2" key="2">
    <citation type="journal article" name="BMC Genomics">
        <title>New genome assemblies reveal patterns of domestication and adaptation across Brettanomyces (Dekkera) species.</title>
        <authorList>
            <person name="Roach M.J."/>
            <person name="Borneman A.R."/>
        </authorList>
    </citation>
    <scope>NUCLEOTIDE SEQUENCE</scope>
    <source>
        <strain evidence="2">UCD 2041</strain>
    </source>
</reference>
<proteinExistence type="predicted"/>
<feature type="compositionally biased region" description="Polar residues" evidence="1">
    <location>
        <begin position="38"/>
        <end position="48"/>
    </location>
</feature>
<dbReference type="PANTHER" id="PTHR38699">
    <property type="entry name" value="CHROMOSOME 1, WHOLE GENOME SHOTGUN SEQUENCE"/>
    <property type="match status" value="1"/>
</dbReference>
<feature type="compositionally biased region" description="Basic residues" evidence="1">
    <location>
        <begin position="27"/>
        <end position="37"/>
    </location>
</feature>
<dbReference type="GO" id="GO:0140580">
    <property type="term" value="F:mitochondrion autophagosome adaptor activity"/>
    <property type="evidence" value="ECO:0007669"/>
    <property type="project" value="InterPro"/>
</dbReference>
<dbReference type="GO" id="GO:0000423">
    <property type="term" value="P:mitophagy"/>
    <property type="evidence" value="ECO:0007669"/>
    <property type="project" value="InterPro"/>
</dbReference>
<dbReference type="RefSeq" id="XP_041138182.1">
    <property type="nucleotide sequence ID" value="XM_041279968.1"/>
</dbReference>
<dbReference type="PANTHER" id="PTHR38699:SF1">
    <property type="entry name" value="MITOPHAGY RECEPTOR ATG43"/>
    <property type="match status" value="1"/>
</dbReference>
<feature type="region of interest" description="Disordered" evidence="1">
    <location>
        <begin position="26"/>
        <end position="51"/>
    </location>
</feature>
<reference evidence="2" key="1">
    <citation type="submission" date="2020-10" db="EMBL/GenBank/DDBJ databases">
        <authorList>
            <person name="Palmer J.M."/>
        </authorList>
    </citation>
    <scope>NUCLEOTIDE SEQUENCE</scope>
    <source>
        <strain evidence="2">UCD 2041</strain>
    </source>
</reference>
<dbReference type="AlphaFoldDB" id="A0A871R753"/>
<organism evidence="2 3">
    <name type="scientific">Dekkera bruxellensis</name>
    <name type="common">Brettanomyces custersii</name>
    <dbReference type="NCBI Taxonomy" id="5007"/>
    <lineage>
        <taxon>Eukaryota</taxon>
        <taxon>Fungi</taxon>
        <taxon>Dikarya</taxon>
        <taxon>Ascomycota</taxon>
        <taxon>Saccharomycotina</taxon>
        <taxon>Pichiomycetes</taxon>
        <taxon>Pichiales</taxon>
        <taxon>Pichiaceae</taxon>
        <taxon>Brettanomyces</taxon>
    </lineage>
</organism>
<dbReference type="KEGG" id="bbrx:BRETT_001415"/>
<evidence type="ECO:0000313" key="3">
    <source>
        <dbReference type="Proteomes" id="UP000663131"/>
    </source>
</evidence>
<evidence type="ECO:0000256" key="1">
    <source>
        <dbReference type="SAM" id="MobiDB-lite"/>
    </source>
</evidence>
<dbReference type="EMBL" id="CP063136">
    <property type="protein sequence ID" value="QOU21689.1"/>
    <property type="molecule type" value="Genomic_DNA"/>
</dbReference>
<name>A0A871R753_DEKBR</name>
<protein>
    <submittedName>
        <fullName evidence="2">Uncharacterized protein</fullName>
    </submittedName>
</protein>
<dbReference type="InterPro" id="IPR013898">
    <property type="entry name" value="Atg43"/>
</dbReference>
<accession>A0A871R753</accession>
<dbReference type="Proteomes" id="UP000663131">
    <property type="component" value="Chromosome 8"/>
</dbReference>
<gene>
    <name evidence="2" type="ORF">BRETT_001415</name>
</gene>
<dbReference type="OrthoDB" id="2430343at2759"/>